<evidence type="ECO:0000313" key="1">
    <source>
        <dbReference type="EMBL" id="CEK88164.1"/>
    </source>
</evidence>
<accession>A0A0B7B494</accession>
<gene>
    <name evidence="1" type="primary">ORF163579</name>
</gene>
<sequence length="64" mass="7927">MYNCSWAQITYRSHRVVNKFVDMERSKRKKDILQDLHFKEYWLINNIMSWKINYFGHIKPNSGF</sequence>
<dbReference type="AlphaFoldDB" id="A0A0B7B494"/>
<organism evidence="1">
    <name type="scientific">Arion vulgaris</name>
    <dbReference type="NCBI Taxonomy" id="1028688"/>
    <lineage>
        <taxon>Eukaryota</taxon>
        <taxon>Metazoa</taxon>
        <taxon>Spiralia</taxon>
        <taxon>Lophotrochozoa</taxon>
        <taxon>Mollusca</taxon>
        <taxon>Gastropoda</taxon>
        <taxon>Heterobranchia</taxon>
        <taxon>Euthyneura</taxon>
        <taxon>Panpulmonata</taxon>
        <taxon>Eupulmonata</taxon>
        <taxon>Stylommatophora</taxon>
        <taxon>Helicina</taxon>
        <taxon>Arionoidea</taxon>
        <taxon>Arionidae</taxon>
        <taxon>Arion</taxon>
    </lineage>
</organism>
<name>A0A0B7B494_9EUPU</name>
<reference evidence="1" key="1">
    <citation type="submission" date="2014-12" db="EMBL/GenBank/DDBJ databases">
        <title>Insight into the proteome of Arion vulgaris.</title>
        <authorList>
            <person name="Aradska J."/>
            <person name="Bulat T."/>
            <person name="Smidak R."/>
            <person name="Sarate P."/>
            <person name="Gangsoo J."/>
            <person name="Sialana F."/>
            <person name="Bilban M."/>
            <person name="Lubec G."/>
        </authorList>
    </citation>
    <scope>NUCLEOTIDE SEQUENCE</scope>
    <source>
        <tissue evidence="1">Skin</tissue>
    </source>
</reference>
<feature type="non-terminal residue" evidence="1">
    <location>
        <position position="64"/>
    </location>
</feature>
<dbReference type="EMBL" id="HACG01041299">
    <property type="protein sequence ID" value="CEK88164.1"/>
    <property type="molecule type" value="Transcribed_RNA"/>
</dbReference>
<protein>
    <submittedName>
        <fullName evidence="1">Uncharacterized protein</fullName>
    </submittedName>
</protein>
<proteinExistence type="predicted"/>